<dbReference type="PANTHER" id="PTHR33529">
    <property type="entry name" value="SLR0882 PROTEIN-RELATED"/>
    <property type="match status" value="1"/>
</dbReference>
<keyword evidence="4 6" id="KW-1133">Transmembrane helix</keyword>
<evidence type="ECO:0000256" key="5">
    <source>
        <dbReference type="ARBA" id="ARBA00023136"/>
    </source>
</evidence>
<comment type="subcellular location">
    <subcellularLocation>
        <location evidence="1">Cell membrane</location>
        <topology evidence="1">Multi-pass membrane protein</topology>
    </subcellularLocation>
</comment>
<keyword evidence="5 6" id="KW-0472">Membrane</keyword>
<name>A0A2S8FPJ4_9BACT</name>
<evidence type="ECO:0000256" key="4">
    <source>
        <dbReference type="ARBA" id="ARBA00022989"/>
    </source>
</evidence>
<keyword evidence="2" id="KW-1003">Cell membrane</keyword>
<feature type="transmembrane region" description="Helical" evidence="6">
    <location>
        <begin position="61"/>
        <end position="83"/>
    </location>
</feature>
<dbReference type="PANTHER" id="PTHR33529:SF2">
    <property type="entry name" value="LIPOPOLYSACCHARIDE EXPORT SYSTEM PERMEASE PROTEIN LPTG"/>
    <property type="match status" value="1"/>
</dbReference>
<accession>A0A2S8FPJ4</accession>
<evidence type="ECO:0000313" key="8">
    <source>
        <dbReference type="Proteomes" id="UP000239388"/>
    </source>
</evidence>
<feature type="transmembrane region" description="Helical" evidence="6">
    <location>
        <begin position="103"/>
        <end position="120"/>
    </location>
</feature>
<dbReference type="Proteomes" id="UP000239388">
    <property type="component" value="Unassembled WGS sequence"/>
</dbReference>
<feature type="transmembrane region" description="Helical" evidence="6">
    <location>
        <begin position="352"/>
        <end position="373"/>
    </location>
</feature>
<dbReference type="InterPro" id="IPR005495">
    <property type="entry name" value="LptG/LptF_permease"/>
</dbReference>
<gene>
    <name evidence="7" type="ORF">C5Y98_16215</name>
</gene>
<dbReference type="Pfam" id="PF03739">
    <property type="entry name" value="LptF_LptG"/>
    <property type="match status" value="2"/>
</dbReference>
<dbReference type="GO" id="GO:0043190">
    <property type="term" value="C:ATP-binding cassette (ABC) transporter complex"/>
    <property type="evidence" value="ECO:0007669"/>
    <property type="project" value="TreeGrafter"/>
</dbReference>
<reference evidence="7 8" key="1">
    <citation type="submission" date="2018-02" db="EMBL/GenBank/DDBJ databases">
        <title>Comparative genomes isolates from brazilian mangrove.</title>
        <authorList>
            <person name="Araujo J.E."/>
            <person name="Taketani R.G."/>
            <person name="Silva M.C.P."/>
            <person name="Loureco M.V."/>
            <person name="Andreote F.D."/>
        </authorList>
    </citation>
    <scope>NUCLEOTIDE SEQUENCE [LARGE SCALE GENOMIC DNA]</scope>
    <source>
        <strain evidence="7 8">NAP PRIS-MGV</strain>
    </source>
</reference>
<evidence type="ECO:0000313" key="7">
    <source>
        <dbReference type="EMBL" id="PQO33774.1"/>
    </source>
</evidence>
<feature type="transmembrane region" description="Helical" evidence="6">
    <location>
        <begin position="12"/>
        <end position="30"/>
    </location>
</feature>
<protein>
    <recommendedName>
        <fullName evidence="9">YjgP/YjgQ family permease</fullName>
    </recommendedName>
</protein>
<dbReference type="EMBL" id="PUIB01000017">
    <property type="protein sequence ID" value="PQO33774.1"/>
    <property type="molecule type" value="Genomic_DNA"/>
</dbReference>
<proteinExistence type="predicted"/>
<evidence type="ECO:0000256" key="2">
    <source>
        <dbReference type="ARBA" id="ARBA00022475"/>
    </source>
</evidence>
<dbReference type="RefSeq" id="WP_105355511.1">
    <property type="nucleotide sequence ID" value="NZ_PUIB01000017.1"/>
</dbReference>
<keyword evidence="3 6" id="KW-0812">Transmembrane</keyword>
<sequence>MTLIDRYLLIQFLKSFLIFFISFTGLFIVIDSFNNLDEFLKYGDMTGSTFGVLWDYYSPRVFTFFGMTSGILTLIAAMFTVTWIQRHNEMTALMAAGISQARIVRPIIIAVLVIAVLGVLNRELLIPQYIDRLSRNAQDWMGESKKALQQKYDNRTDVLINGAATYANEQRIESPNFRLPDNYEGIGNQILGANAFYQPPTADRPGGFLVDGLSKPETTAGVASIDLEGEPLVLMPSDNPWLQPNQCFLVTELTFEQLTASSQWRDYASTYDLISTLSNRSLDVGADVRVEIHSRIVQPFLDITLLFLGLPIVLRKENRNIFVAIGYCLLVVIGFYAVTLVCKAMGSSYYGIRSPALAAFIPLIIFVPIATAMSTPLRS</sequence>
<feature type="transmembrane region" description="Helical" evidence="6">
    <location>
        <begin position="321"/>
        <end position="346"/>
    </location>
</feature>
<organism evidence="7 8">
    <name type="scientific">Blastopirellula marina</name>
    <dbReference type="NCBI Taxonomy" id="124"/>
    <lineage>
        <taxon>Bacteria</taxon>
        <taxon>Pseudomonadati</taxon>
        <taxon>Planctomycetota</taxon>
        <taxon>Planctomycetia</taxon>
        <taxon>Pirellulales</taxon>
        <taxon>Pirellulaceae</taxon>
        <taxon>Blastopirellula</taxon>
    </lineage>
</organism>
<evidence type="ECO:0000256" key="6">
    <source>
        <dbReference type="SAM" id="Phobius"/>
    </source>
</evidence>
<dbReference type="OrthoDB" id="262519at2"/>
<evidence type="ECO:0000256" key="3">
    <source>
        <dbReference type="ARBA" id="ARBA00022692"/>
    </source>
</evidence>
<comment type="caution">
    <text evidence="7">The sequence shown here is derived from an EMBL/GenBank/DDBJ whole genome shotgun (WGS) entry which is preliminary data.</text>
</comment>
<dbReference type="GO" id="GO:0015920">
    <property type="term" value="P:lipopolysaccharide transport"/>
    <property type="evidence" value="ECO:0007669"/>
    <property type="project" value="TreeGrafter"/>
</dbReference>
<dbReference type="AlphaFoldDB" id="A0A2S8FPJ4"/>
<evidence type="ECO:0000256" key="1">
    <source>
        <dbReference type="ARBA" id="ARBA00004651"/>
    </source>
</evidence>
<evidence type="ECO:0008006" key="9">
    <source>
        <dbReference type="Google" id="ProtNLM"/>
    </source>
</evidence>